<sequence length="125" mass="14029">TGKGTTVTSVVRQLGVPWDGAIILRVGQAESIANSERLTRCHDKGLKSMEKKLDAIALKLQENELELELAKERRNLFGCVDLAGRNTHDAQVERYCCREMPLTVENLSKDVIDSRGRAYLWMVVT</sequence>
<feature type="non-terminal residue" evidence="2">
    <location>
        <position position="125"/>
    </location>
</feature>
<name>A0A7J6RK22_PEROL</name>
<feature type="coiled-coil region" evidence="1">
    <location>
        <begin position="46"/>
        <end position="75"/>
    </location>
</feature>
<accession>A0A7J6RK22</accession>
<gene>
    <name evidence="2" type="ORF">FOZ62_017175</name>
</gene>
<proteinExistence type="predicted"/>
<dbReference type="Proteomes" id="UP000574390">
    <property type="component" value="Unassembled WGS sequence"/>
</dbReference>
<feature type="non-terminal residue" evidence="2">
    <location>
        <position position="1"/>
    </location>
</feature>
<evidence type="ECO:0000256" key="1">
    <source>
        <dbReference type="SAM" id="Coils"/>
    </source>
</evidence>
<reference evidence="2 3" key="1">
    <citation type="submission" date="2020-04" db="EMBL/GenBank/DDBJ databases">
        <title>Perkinsus olseni comparative genomics.</title>
        <authorList>
            <person name="Bogema D.R."/>
        </authorList>
    </citation>
    <scope>NUCLEOTIDE SEQUENCE [LARGE SCALE GENOMIC DNA]</scope>
    <source>
        <strain evidence="2">ATCC PRA-205</strain>
    </source>
</reference>
<evidence type="ECO:0000313" key="2">
    <source>
        <dbReference type="EMBL" id="KAF4721134.1"/>
    </source>
</evidence>
<dbReference type="EMBL" id="JABANM010021500">
    <property type="protein sequence ID" value="KAF4721134.1"/>
    <property type="molecule type" value="Genomic_DNA"/>
</dbReference>
<protein>
    <submittedName>
        <fullName evidence="2">Uncharacterized protein</fullName>
    </submittedName>
</protein>
<organism evidence="2 3">
    <name type="scientific">Perkinsus olseni</name>
    <name type="common">Perkinsus atlanticus</name>
    <dbReference type="NCBI Taxonomy" id="32597"/>
    <lineage>
        <taxon>Eukaryota</taxon>
        <taxon>Sar</taxon>
        <taxon>Alveolata</taxon>
        <taxon>Perkinsozoa</taxon>
        <taxon>Perkinsea</taxon>
        <taxon>Perkinsida</taxon>
        <taxon>Perkinsidae</taxon>
        <taxon>Perkinsus</taxon>
    </lineage>
</organism>
<keyword evidence="1" id="KW-0175">Coiled coil</keyword>
<dbReference type="AlphaFoldDB" id="A0A7J6RK22"/>
<evidence type="ECO:0000313" key="3">
    <source>
        <dbReference type="Proteomes" id="UP000574390"/>
    </source>
</evidence>
<comment type="caution">
    <text evidence="2">The sequence shown here is derived from an EMBL/GenBank/DDBJ whole genome shotgun (WGS) entry which is preliminary data.</text>
</comment>